<sequence>MTDGGLRRDSDQAERLPTVDATQDSAVVAFGALLGAAVDRREIDRGGRRLRWLEAGTGPVAIIFEAGAGSPSTTWAACFAAMATDHRVIAYDRAGCGASDPAPLSLDAQLADLIAIVEAAGPGPSVLVGHSWGGLLAQLATWERPDLVAGLVLVDPSHEALWLDPPDPDAIGEWATFSDPAVPAGDDPRSPEVLSSAAQLDQSVARGATADPTIRSLLVEAGRSHRQTDDQLRVSIDEFPMILSSLGKISERRDNAIWPSIPVATLTATKGRPSIYVAPVIAAQEALIAATAGTHVVVPDSGHYIHVERPDLVARQIRSVSRRALAHRRRDSDADDAG</sequence>
<dbReference type="OrthoDB" id="8444301at2"/>
<evidence type="ECO:0000259" key="2">
    <source>
        <dbReference type="Pfam" id="PF12697"/>
    </source>
</evidence>
<dbReference type="AlphaFoldDB" id="A0A1H2ADE9"/>
<dbReference type="InterPro" id="IPR000073">
    <property type="entry name" value="AB_hydrolase_1"/>
</dbReference>
<dbReference type="PANTHER" id="PTHR43798">
    <property type="entry name" value="MONOACYLGLYCEROL LIPASE"/>
    <property type="match status" value="1"/>
</dbReference>
<dbReference type="Gene3D" id="3.40.50.1820">
    <property type="entry name" value="alpha/beta hydrolase"/>
    <property type="match status" value="1"/>
</dbReference>
<organism evidence="3 4">
    <name type="scientific">Microlunatus soli</name>
    <dbReference type="NCBI Taxonomy" id="630515"/>
    <lineage>
        <taxon>Bacteria</taxon>
        <taxon>Bacillati</taxon>
        <taxon>Actinomycetota</taxon>
        <taxon>Actinomycetes</taxon>
        <taxon>Propionibacteriales</taxon>
        <taxon>Propionibacteriaceae</taxon>
        <taxon>Microlunatus</taxon>
    </lineage>
</organism>
<dbReference type="InterPro" id="IPR050266">
    <property type="entry name" value="AB_hydrolase_sf"/>
</dbReference>
<evidence type="ECO:0000313" key="3">
    <source>
        <dbReference type="EMBL" id="SDT43772.1"/>
    </source>
</evidence>
<proteinExistence type="predicted"/>
<gene>
    <name evidence="3" type="ORF">SAMN04489812_5839</name>
</gene>
<dbReference type="Pfam" id="PF12697">
    <property type="entry name" value="Abhydrolase_6"/>
    <property type="match status" value="1"/>
</dbReference>
<dbReference type="GO" id="GO:0016020">
    <property type="term" value="C:membrane"/>
    <property type="evidence" value="ECO:0007669"/>
    <property type="project" value="TreeGrafter"/>
</dbReference>
<dbReference type="STRING" id="630515.SAMN04489812_5839"/>
<dbReference type="PRINTS" id="PR00412">
    <property type="entry name" value="EPOXHYDRLASE"/>
</dbReference>
<name>A0A1H2ADE9_9ACTN</name>
<dbReference type="RefSeq" id="WP_157683834.1">
    <property type="nucleotide sequence ID" value="NZ_LT629772.1"/>
</dbReference>
<dbReference type="InterPro" id="IPR029058">
    <property type="entry name" value="AB_hydrolase_fold"/>
</dbReference>
<accession>A0A1H2ADE9</accession>
<evidence type="ECO:0000256" key="1">
    <source>
        <dbReference type="SAM" id="MobiDB-lite"/>
    </source>
</evidence>
<dbReference type="SUPFAM" id="SSF53474">
    <property type="entry name" value="alpha/beta-Hydrolases"/>
    <property type="match status" value="1"/>
</dbReference>
<keyword evidence="4" id="KW-1185">Reference proteome</keyword>
<reference evidence="3 4" key="1">
    <citation type="submission" date="2016-10" db="EMBL/GenBank/DDBJ databases">
        <authorList>
            <person name="de Groot N.N."/>
        </authorList>
    </citation>
    <scope>NUCLEOTIDE SEQUENCE [LARGE SCALE GENOMIC DNA]</scope>
    <source>
        <strain evidence="3 4">DSM 21800</strain>
    </source>
</reference>
<protein>
    <submittedName>
        <fullName evidence="3">Pimeloyl-ACP methyl ester carboxylesterase</fullName>
    </submittedName>
</protein>
<dbReference type="GO" id="GO:0046464">
    <property type="term" value="P:acylglycerol catabolic process"/>
    <property type="evidence" value="ECO:0007669"/>
    <property type="project" value="TreeGrafter"/>
</dbReference>
<dbReference type="GO" id="GO:0047372">
    <property type="term" value="F:monoacylglycerol lipase activity"/>
    <property type="evidence" value="ECO:0007669"/>
    <property type="project" value="TreeGrafter"/>
</dbReference>
<feature type="domain" description="AB hydrolase-1" evidence="2">
    <location>
        <begin position="66"/>
        <end position="315"/>
    </location>
</feature>
<dbReference type="InterPro" id="IPR000639">
    <property type="entry name" value="Epox_hydrolase-like"/>
</dbReference>
<feature type="region of interest" description="Disordered" evidence="1">
    <location>
        <begin position="178"/>
        <end position="197"/>
    </location>
</feature>
<evidence type="ECO:0000313" key="4">
    <source>
        <dbReference type="Proteomes" id="UP000199103"/>
    </source>
</evidence>
<dbReference type="PANTHER" id="PTHR43798:SF5">
    <property type="entry name" value="MONOACYLGLYCEROL LIPASE ABHD6"/>
    <property type="match status" value="1"/>
</dbReference>
<dbReference type="Proteomes" id="UP000199103">
    <property type="component" value="Chromosome I"/>
</dbReference>
<dbReference type="PRINTS" id="PR00111">
    <property type="entry name" value="ABHYDROLASE"/>
</dbReference>
<dbReference type="EMBL" id="LT629772">
    <property type="protein sequence ID" value="SDT43772.1"/>
    <property type="molecule type" value="Genomic_DNA"/>
</dbReference>